<dbReference type="PANTHER" id="PTHR24235">
    <property type="entry name" value="NEUROPEPTIDE Y RECEPTOR"/>
    <property type="match status" value="1"/>
</dbReference>
<protein>
    <recommendedName>
        <fullName evidence="10">G-protein coupled receptors family 1 profile domain-containing protein</fullName>
    </recommendedName>
</protein>
<evidence type="ECO:0000256" key="9">
    <source>
        <dbReference type="SAM" id="Phobius"/>
    </source>
</evidence>
<dbReference type="Proteomes" id="UP000681722">
    <property type="component" value="Unassembled WGS sequence"/>
</dbReference>
<organism evidence="11 13">
    <name type="scientific">Didymodactylos carnosus</name>
    <dbReference type="NCBI Taxonomy" id="1234261"/>
    <lineage>
        <taxon>Eukaryota</taxon>
        <taxon>Metazoa</taxon>
        <taxon>Spiralia</taxon>
        <taxon>Gnathifera</taxon>
        <taxon>Rotifera</taxon>
        <taxon>Eurotatoria</taxon>
        <taxon>Bdelloidea</taxon>
        <taxon>Philodinida</taxon>
        <taxon>Philodinidae</taxon>
        <taxon>Didymodactylos</taxon>
    </lineage>
</organism>
<evidence type="ECO:0000256" key="6">
    <source>
        <dbReference type="ARBA" id="ARBA00023170"/>
    </source>
</evidence>
<dbReference type="InterPro" id="IPR000276">
    <property type="entry name" value="GPCR_Rhodpsn"/>
</dbReference>
<dbReference type="Pfam" id="PF00001">
    <property type="entry name" value="7tm_1"/>
    <property type="match status" value="1"/>
</dbReference>
<dbReference type="Gene3D" id="1.20.1070.10">
    <property type="entry name" value="Rhodopsin 7-helix transmembrane proteins"/>
    <property type="match status" value="2"/>
</dbReference>
<comment type="subcellular location">
    <subcellularLocation>
        <location evidence="1">Membrane</location>
        <topology evidence="1">Multi-pass membrane protein</topology>
    </subcellularLocation>
</comment>
<keyword evidence="3 9" id="KW-1133">Transmembrane helix</keyword>
<gene>
    <name evidence="11" type="ORF">GPM918_LOCUS15378</name>
    <name evidence="12" type="ORF">SRO942_LOCUS15378</name>
</gene>
<dbReference type="PANTHER" id="PTHR24235:SF29">
    <property type="entry name" value="GH23382P"/>
    <property type="match status" value="1"/>
</dbReference>
<evidence type="ECO:0000313" key="11">
    <source>
        <dbReference type="EMBL" id="CAF1033049.1"/>
    </source>
</evidence>
<evidence type="ECO:0000256" key="5">
    <source>
        <dbReference type="ARBA" id="ARBA00023136"/>
    </source>
</evidence>
<dbReference type="Proteomes" id="UP000663829">
    <property type="component" value="Unassembled WGS sequence"/>
</dbReference>
<keyword evidence="4 8" id="KW-0297">G-protein coupled receptor</keyword>
<dbReference type="AlphaFoldDB" id="A0A814J5X2"/>
<sequence length="571" mass="66833">MTFDNLTNYSPCLMSPYSLSHVSSDIKLRFSLTVTIVIYLIYLLPFCFGVFGNISVCLIFFQQKKLRSITNIFLMNLCINDLIVLCVSIPMTITSVLIEHFVFGSFLCKLINFTPTVTALVSTFTVAVISVERWFVIVNKKKFNRKCIIITLILLWLGSILIAIPEYLSRTVIEFSPSDITKFDSLHIMMIKNYTYDQQQQQQQLQQNNNQTMIMIQKPCKTLKIYYCITKPGLKTRVYTYTILAVQYLVPFLFVSISCYSISRFLKRRIERMKYYNQRKKIDQKSLTKRFNYKTNESTKIYSHNHHSDIDNELTSNDELPKIITTDNNLIKEKEICEIETVSHSSIFTRLRYILSQKHRSHNKKYSLHYTNPQSTVLIEETIRPSSTNIYNNHPKIQSHTKRRFHKSRKLLICVAAVFMLSWLPLSIVQFYLEHNDNILKTRDGANFVYRVLLIPSYLITSLSAWINPVIYNYINRSFRREFYALYSCCFKNQRDINNSRITTTMAMSTYNTSQHQTSLLLSKKDGKYLTSTTIPIPTPTLTTENMKPIRTRVTFVDNKKLIEDSQTCQL</sequence>
<keyword evidence="6 8" id="KW-0675">Receptor</keyword>
<proteinExistence type="inferred from homology"/>
<feature type="transmembrane region" description="Helical" evidence="9">
    <location>
        <begin position="411"/>
        <end position="433"/>
    </location>
</feature>
<keyword evidence="5 9" id="KW-0472">Membrane</keyword>
<keyword evidence="2 8" id="KW-0812">Transmembrane</keyword>
<evidence type="ECO:0000256" key="8">
    <source>
        <dbReference type="RuleBase" id="RU000688"/>
    </source>
</evidence>
<dbReference type="PROSITE" id="PS00237">
    <property type="entry name" value="G_PROTEIN_RECEP_F1_1"/>
    <property type="match status" value="1"/>
</dbReference>
<feature type="transmembrane region" description="Helical" evidence="9">
    <location>
        <begin position="110"/>
        <end position="135"/>
    </location>
</feature>
<comment type="similarity">
    <text evidence="8">Belongs to the G-protein coupled receptor 1 family.</text>
</comment>
<feature type="transmembrane region" description="Helical" evidence="9">
    <location>
        <begin position="241"/>
        <end position="263"/>
    </location>
</feature>
<accession>A0A814J5X2</accession>
<dbReference type="PROSITE" id="PS50262">
    <property type="entry name" value="G_PROTEIN_RECEP_F1_2"/>
    <property type="match status" value="1"/>
</dbReference>
<evidence type="ECO:0000256" key="7">
    <source>
        <dbReference type="ARBA" id="ARBA00023224"/>
    </source>
</evidence>
<reference evidence="11" key="1">
    <citation type="submission" date="2021-02" db="EMBL/GenBank/DDBJ databases">
        <authorList>
            <person name="Nowell W R."/>
        </authorList>
    </citation>
    <scope>NUCLEOTIDE SEQUENCE</scope>
</reference>
<evidence type="ECO:0000256" key="3">
    <source>
        <dbReference type="ARBA" id="ARBA00022989"/>
    </source>
</evidence>
<comment type="caution">
    <text evidence="11">The sequence shown here is derived from an EMBL/GenBank/DDBJ whole genome shotgun (WGS) entry which is preliminary data.</text>
</comment>
<keyword evidence="7 8" id="KW-0807">Transducer</keyword>
<dbReference type="InterPro" id="IPR017452">
    <property type="entry name" value="GPCR_Rhodpsn_7TM"/>
</dbReference>
<evidence type="ECO:0000259" key="10">
    <source>
        <dbReference type="PROSITE" id="PS50262"/>
    </source>
</evidence>
<dbReference type="PRINTS" id="PR00237">
    <property type="entry name" value="GPCRRHODOPSN"/>
</dbReference>
<evidence type="ECO:0000256" key="2">
    <source>
        <dbReference type="ARBA" id="ARBA00022692"/>
    </source>
</evidence>
<evidence type="ECO:0000313" key="13">
    <source>
        <dbReference type="Proteomes" id="UP000663829"/>
    </source>
</evidence>
<evidence type="ECO:0000256" key="4">
    <source>
        <dbReference type="ARBA" id="ARBA00023040"/>
    </source>
</evidence>
<feature type="domain" description="G-protein coupled receptors family 1 profile" evidence="10">
    <location>
        <begin position="52"/>
        <end position="472"/>
    </location>
</feature>
<evidence type="ECO:0000256" key="1">
    <source>
        <dbReference type="ARBA" id="ARBA00004141"/>
    </source>
</evidence>
<feature type="transmembrane region" description="Helical" evidence="9">
    <location>
        <begin position="36"/>
        <end position="61"/>
    </location>
</feature>
<dbReference type="OrthoDB" id="9046662at2759"/>
<dbReference type="SUPFAM" id="SSF81321">
    <property type="entry name" value="Family A G protein-coupled receptor-like"/>
    <property type="match status" value="1"/>
</dbReference>
<feature type="transmembrane region" description="Helical" evidence="9">
    <location>
        <begin position="453"/>
        <end position="475"/>
    </location>
</feature>
<feature type="transmembrane region" description="Helical" evidence="9">
    <location>
        <begin position="147"/>
        <end position="168"/>
    </location>
</feature>
<name>A0A814J5X2_9BILA</name>
<dbReference type="EMBL" id="CAJOBC010003861">
    <property type="protein sequence ID" value="CAF3803788.1"/>
    <property type="molecule type" value="Genomic_DNA"/>
</dbReference>
<feature type="transmembrane region" description="Helical" evidence="9">
    <location>
        <begin position="73"/>
        <end position="98"/>
    </location>
</feature>
<dbReference type="GO" id="GO:0004930">
    <property type="term" value="F:G protein-coupled receptor activity"/>
    <property type="evidence" value="ECO:0007669"/>
    <property type="project" value="UniProtKB-KW"/>
</dbReference>
<dbReference type="EMBL" id="CAJNOQ010003861">
    <property type="protein sequence ID" value="CAF1033049.1"/>
    <property type="molecule type" value="Genomic_DNA"/>
</dbReference>
<evidence type="ECO:0000313" key="12">
    <source>
        <dbReference type="EMBL" id="CAF3803788.1"/>
    </source>
</evidence>
<dbReference type="GO" id="GO:0016020">
    <property type="term" value="C:membrane"/>
    <property type="evidence" value="ECO:0007669"/>
    <property type="project" value="UniProtKB-SubCell"/>
</dbReference>
<keyword evidence="13" id="KW-1185">Reference proteome</keyword>